<dbReference type="EMBL" id="CP034461">
    <property type="protein sequence ID" value="QBM90756.1"/>
    <property type="molecule type" value="Genomic_DNA"/>
</dbReference>
<protein>
    <submittedName>
        <fullName evidence="3">Uncharacterized protein</fullName>
    </submittedName>
</protein>
<feature type="region of interest" description="Disordered" evidence="1">
    <location>
        <begin position="413"/>
        <end position="480"/>
    </location>
</feature>
<feature type="region of interest" description="Disordered" evidence="1">
    <location>
        <begin position="335"/>
        <end position="355"/>
    </location>
</feature>
<accession>A0A4P6XW08</accession>
<organism evidence="3 4">
    <name type="scientific">Metschnikowia aff. pulcherrima</name>
    <dbReference type="NCBI Taxonomy" id="2163413"/>
    <lineage>
        <taxon>Eukaryota</taxon>
        <taxon>Fungi</taxon>
        <taxon>Dikarya</taxon>
        <taxon>Ascomycota</taxon>
        <taxon>Saccharomycotina</taxon>
        <taxon>Pichiomycetes</taxon>
        <taxon>Metschnikowiaceae</taxon>
        <taxon>Metschnikowia</taxon>
    </lineage>
</organism>
<feature type="signal peptide" evidence="2">
    <location>
        <begin position="1"/>
        <end position="18"/>
    </location>
</feature>
<evidence type="ECO:0000313" key="3">
    <source>
        <dbReference type="EMBL" id="QBM90756.1"/>
    </source>
</evidence>
<evidence type="ECO:0000256" key="1">
    <source>
        <dbReference type="SAM" id="MobiDB-lite"/>
    </source>
</evidence>
<keyword evidence="2" id="KW-0732">Signal</keyword>
<feature type="compositionally biased region" description="Low complexity" evidence="1">
    <location>
        <begin position="443"/>
        <end position="480"/>
    </location>
</feature>
<dbReference type="Proteomes" id="UP000292447">
    <property type="component" value="Chromosome VI"/>
</dbReference>
<name>A0A4P6XW08_9ASCO</name>
<evidence type="ECO:0000256" key="2">
    <source>
        <dbReference type="SAM" id="SignalP"/>
    </source>
</evidence>
<feature type="compositionally biased region" description="Low complexity" evidence="1">
    <location>
        <begin position="335"/>
        <end position="353"/>
    </location>
</feature>
<dbReference type="STRING" id="2163413.A0A4P6XW08"/>
<reference evidence="4" key="1">
    <citation type="submission" date="2019-03" db="EMBL/GenBank/DDBJ databases">
        <title>Snf2 controls pulcherriminic acid biosynthesis and connects pigmentation and antifungal activity of the yeast Metschnikowia pulcherrima.</title>
        <authorList>
            <person name="Gore-Lloyd D."/>
            <person name="Sumann I."/>
            <person name="Brachmann A.O."/>
            <person name="Schneeberger K."/>
            <person name="Ortiz-Merino R.A."/>
            <person name="Moreno-Beltran M."/>
            <person name="Schlaefli M."/>
            <person name="Kirner P."/>
            <person name="Santos Kron A."/>
            <person name="Wolfe K.H."/>
            <person name="Piel J."/>
            <person name="Ahrens C.H."/>
            <person name="Henk D."/>
            <person name="Freimoser F.M."/>
        </authorList>
    </citation>
    <scope>NUCLEOTIDE SEQUENCE [LARGE SCALE GENOMIC DNA]</scope>
    <source>
        <strain evidence="4">APC 1.2</strain>
    </source>
</reference>
<evidence type="ECO:0000313" key="4">
    <source>
        <dbReference type="Proteomes" id="UP000292447"/>
    </source>
</evidence>
<gene>
    <name evidence="3" type="ORF">METSCH_F03430</name>
</gene>
<dbReference type="AlphaFoldDB" id="A0A4P6XW08"/>
<sequence length="515" mass="48605">MKLTTLAFSLSTVAIATAGIEIGDNQNIKGDVIAGPGENIKIGESNNAAGTAASNAAKIDEALVSGDKPAESSLGAPGNVGAPGGSALGAAGNVGAPGGSALGAAGNDVGAPGGSALGAAGNDVGAPGGSALGATGNDVGAPGGSALGAPGNVGAPGGSALGAAGADGAPADESIIKGDAIDATILGDGASMDANKAENAAAGVQEVALVVKDASGANVEGTLELQKMEGGASVIYVKKDGDARKFDLKDGVASVKAEGKVSVVGQVEAHGGAAVLAAGKSDAHAVTEQKLEFNAQGKVTNLQFYVSAQLTVGISLNGLIPEDCKPVEIYKQASPKAKAPASAGAPGRSSNSSMSTVTDWVTYCPEATTITMTTCVQETCKPTSITVTGETTVTITGECLVEATAAVAAKASGGVAGPANGNAGGKGGDSSPAKGGDSRPAKGGDAGKAAPASKTPESAPASAPKASAASAPKASAPAAAAGAKTNQTALVSAFNGAAKNAAGVVGAVGVLAFLM</sequence>
<feature type="chain" id="PRO_5020603750" evidence="2">
    <location>
        <begin position="19"/>
        <end position="515"/>
    </location>
</feature>
<proteinExistence type="predicted"/>
<keyword evidence="4" id="KW-1185">Reference proteome</keyword>